<dbReference type="AlphaFoldDB" id="A0AAV4CR07"/>
<feature type="compositionally biased region" description="Basic and acidic residues" evidence="1">
    <location>
        <begin position="38"/>
        <end position="62"/>
    </location>
</feature>
<keyword evidence="3" id="KW-1185">Reference proteome</keyword>
<protein>
    <submittedName>
        <fullName evidence="2">Uncharacterized protein</fullName>
    </submittedName>
</protein>
<evidence type="ECO:0000313" key="2">
    <source>
        <dbReference type="EMBL" id="GFO34281.1"/>
    </source>
</evidence>
<feature type="compositionally biased region" description="Acidic residues" evidence="1">
    <location>
        <begin position="63"/>
        <end position="93"/>
    </location>
</feature>
<gene>
    <name evidence="2" type="ORF">PoB_006078600</name>
</gene>
<feature type="region of interest" description="Disordered" evidence="1">
    <location>
        <begin position="30"/>
        <end position="100"/>
    </location>
</feature>
<comment type="caution">
    <text evidence="2">The sequence shown here is derived from an EMBL/GenBank/DDBJ whole genome shotgun (WGS) entry which is preliminary data.</text>
</comment>
<name>A0AAV4CR07_9GAST</name>
<evidence type="ECO:0000313" key="3">
    <source>
        <dbReference type="Proteomes" id="UP000735302"/>
    </source>
</evidence>
<accession>A0AAV4CR07</accession>
<reference evidence="2 3" key="1">
    <citation type="journal article" date="2021" name="Elife">
        <title>Chloroplast acquisition without the gene transfer in kleptoplastic sea slugs, Plakobranchus ocellatus.</title>
        <authorList>
            <person name="Maeda T."/>
            <person name="Takahashi S."/>
            <person name="Yoshida T."/>
            <person name="Shimamura S."/>
            <person name="Takaki Y."/>
            <person name="Nagai Y."/>
            <person name="Toyoda A."/>
            <person name="Suzuki Y."/>
            <person name="Arimoto A."/>
            <person name="Ishii H."/>
            <person name="Satoh N."/>
            <person name="Nishiyama T."/>
            <person name="Hasebe M."/>
            <person name="Maruyama T."/>
            <person name="Minagawa J."/>
            <person name="Obokata J."/>
            <person name="Shigenobu S."/>
        </authorList>
    </citation>
    <scope>NUCLEOTIDE SEQUENCE [LARGE SCALE GENOMIC DNA]</scope>
</reference>
<dbReference type="Proteomes" id="UP000735302">
    <property type="component" value="Unassembled WGS sequence"/>
</dbReference>
<sequence length="206" mass="24125">MLHHNNIRDGDFVILGGRLYKLTNYIRSRSGRVSGCPRDSRASEARGERSRYIRRSDGNGMKEEEEEEEEEEEKEEEEKEEEEKEEEEEEEEEEKKKRKKKKKMTYIFMKTIHMHIFSKGAHTQPASHLRGSKHATSSGASNTCMCPIYYSESSDLAQRLVQTFMYPLKMSVLPAEDAFQEFLMLYHRMQLARGSSLSKLRLLLPH</sequence>
<evidence type="ECO:0000256" key="1">
    <source>
        <dbReference type="SAM" id="MobiDB-lite"/>
    </source>
</evidence>
<dbReference type="EMBL" id="BLXT01006878">
    <property type="protein sequence ID" value="GFO34281.1"/>
    <property type="molecule type" value="Genomic_DNA"/>
</dbReference>
<proteinExistence type="predicted"/>
<organism evidence="2 3">
    <name type="scientific">Plakobranchus ocellatus</name>
    <dbReference type="NCBI Taxonomy" id="259542"/>
    <lineage>
        <taxon>Eukaryota</taxon>
        <taxon>Metazoa</taxon>
        <taxon>Spiralia</taxon>
        <taxon>Lophotrochozoa</taxon>
        <taxon>Mollusca</taxon>
        <taxon>Gastropoda</taxon>
        <taxon>Heterobranchia</taxon>
        <taxon>Euthyneura</taxon>
        <taxon>Panpulmonata</taxon>
        <taxon>Sacoglossa</taxon>
        <taxon>Placobranchoidea</taxon>
        <taxon>Plakobranchidae</taxon>
        <taxon>Plakobranchus</taxon>
    </lineage>
</organism>